<evidence type="ECO:0000313" key="3">
    <source>
        <dbReference type="EMBL" id="BCX47081.1"/>
    </source>
</evidence>
<organism evidence="3 4">
    <name type="scientific">Haloferula helveola</name>
    <dbReference type="NCBI Taxonomy" id="490095"/>
    <lineage>
        <taxon>Bacteria</taxon>
        <taxon>Pseudomonadati</taxon>
        <taxon>Verrucomicrobiota</taxon>
        <taxon>Verrucomicrobiia</taxon>
        <taxon>Verrucomicrobiales</taxon>
        <taxon>Verrucomicrobiaceae</taxon>
        <taxon>Haloferula</taxon>
    </lineage>
</organism>
<dbReference type="EMBL" id="AP024702">
    <property type="protein sequence ID" value="BCX47081.1"/>
    <property type="molecule type" value="Genomic_DNA"/>
</dbReference>
<feature type="domain" description="Phosphodiester glycosidase" evidence="2">
    <location>
        <begin position="73"/>
        <end position="220"/>
    </location>
</feature>
<name>A0ABM7RJ89_9BACT</name>
<dbReference type="Pfam" id="PF09992">
    <property type="entry name" value="NAGPA"/>
    <property type="match status" value="1"/>
</dbReference>
<dbReference type="RefSeq" id="WP_338689094.1">
    <property type="nucleotide sequence ID" value="NZ_AP024702.1"/>
</dbReference>
<keyword evidence="4" id="KW-1185">Reference proteome</keyword>
<dbReference type="InterPro" id="IPR018711">
    <property type="entry name" value="NAGPA"/>
</dbReference>
<dbReference type="PANTHER" id="PTHR40446:SF2">
    <property type="entry name" value="N-ACETYLGLUCOSAMINE-1-PHOSPHODIESTER ALPHA-N-ACETYLGLUCOSAMINIDASE"/>
    <property type="match status" value="1"/>
</dbReference>
<dbReference type="Proteomes" id="UP001374893">
    <property type="component" value="Chromosome"/>
</dbReference>
<sequence length="246" mass="26675">MLNLRRLAGVVLSAIAVSVSSAAPERREINGVDYHLLKTSPESVEIVWKGATDEPLRTFPQAKEYLEATGRTVETLMNGGIFEPGGIPSGLLIQSGKELNPVNRRDGKGNFFLKPNGIFLISKDGAAVIDTTEYPGKHASIRCAVQSGPLLLRNSRIHPAFNADSESRLHRNGVGVTKDGKVLFVMSDRRSPKLPNLHEFASLFLELGCADALFLDGDLSQMRSGGELDKYSNQFGSIIAVMKPAD</sequence>
<keyword evidence="1" id="KW-0732">Signal</keyword>
<evidence type="ECO:0000259" key="2">
    <source>
        <dbReference type="Pfam" id="PF09992"/>
    </source>
</evidence>
<evidence type="ECO:0000256" key="1">
    <source>
        <dbReference type="SAM" id="SignalP"/>
    </source>
</evidence>
<protein>
    <submittedName>
        <fullName evidence="3">DUF2233 domain-containing protein</fullName>
    </submittedName>
</protein>
<feature type="signal peptide" evidence="1">
    <location>
        <begin position="1"/>
        <end position="22"/>
    </location>
</feature>
<feature type="chain" id="PRO_5046652862" evidence="1">
    <location>
        <begin position="23"/>
        <end position="246"/>
    </location>
</feature>
<evidence type="ECO:0000313" key="4">
    <source>
        <dbReference type="Proteomes" id="UP001374893"/>
    </source>
</evidence>
<dbReference type="PANTHER" id="PTHR40446">
    <property type="entry name" value="N-ACETYLGLUCOSAMINE-1-PHOSPHODIESTER ALPHA-N-ACETYLGLUCOSAMINIDASE"/>
    <property type="match status" value="1"/>
</dbReference>
<gene>
    <name evidence="3" type="ORF">HAHE_09890</name>
</gene>
<proteinExistence type="predicted"/>
<accession>A0ABM7RJ89</accession>
<reference evidence="3 4" key="1">
    <citation type="submission" date="2021-06" db="EMBL/GenBank/DDBJ databases">
        <title>Complete genome of Haloferula helveola possessing various polysaccharide degrading enzymes.</title>
        <authorList>
            <person name="Takami H."/>
            <person name="Huang C."/>
            <person name="Hamasaki K."/>
        </authorList>
    </citation>
    <scope>NUCLEOTIDE SEQUENCE [LARGE SCALE GENOMIC DNA]</scope>
    <source>
        <strain evidence="3 4">CN-1</strain>
    </source>
</reference>